<evidence type="ECO:0000256" key="3">
    <source>
        <dbReference type="ARBA" id="ARBA00023082"/>
    </source>
</evidence>
<dbReference type="PANTHER" id="PTHR43133">
    <property type="entry name" value="RNA POLYMERASE ECF-TYPE SIGMA FACTO"/>
    <property type="match status" value="1"/>
</dbReference>
<protein>
    <submittedName>
        <fullName evidence="8">RNA polymerase sigma factor, sigma-70 family</fullName>
    </submittedName>
    <submittedName>
        <fullName evidence="7">Sigma-70 family RNA polymerase sigma factor</fullName>
    </submittedName>
</protein>
<proteinExistence type="inferred from homology"/>
<dbReference type="GO" id="GO:0003677">
    <property type="term" value="F:DNA binding"/>
    <property type="evidence" value="ECO:0007669"/>
    <property type="project" value="UniProtKB-KW"/>
</dbReference>
<dbReference type="InterPro" id="IPR013324">
    <property type="entry name" value="RNA_pol_sigma_r3/r4-like"/>
</dbReference>
<dbReference type="AlphaFoldDB" id="A0AAQ1MD48"/>
<dbReference type="Gene3D" id="1.10.10.10">
    <property type="entry name" value="Winged helix-like DNA-binding domain superfamily/Winged helix DNA-binding domain"/>
    <property type="match status" value="1"/>
</dbReference>
<evidence type="ECO:0000256" key="4">
    <source>
        <dbReference type="ARBA" id="ARBA00023125"/>
    </source>
</evidence>
<keyword evidence="3" id="KW-0731">Sigma factor</keyword>
<dbReference type="CDD" id="cd06171">
    <property type="entry name" value="Sigma70_r4"/>
    <property type="match status" value="1"/>
</dbReference>
<dbReference type="EMBL" id="FQVY01000002">
    <property type="protein sequence ID" value="SHG04657.1"/>
    <property type="molecule type" value="Genomic_DNA"/>
</dbReference>
<feature type="domain" description="RNA polymerase sigma factor 70 region 4 type 2" evidence="6">
    <location>
        <begin position="124"/>
        <end position="176"/>
    </location>
</feature>
<keyword evidence="4" id="KW-0238">DNA-binding</keyword>
<dbReference type="RefSeq" id="WP_021658487.1">
    <property type="nucleotide sequence ID" value="NZ_FQVY01000002.1"/>
</dbReference>
<reference evidence="8" key="2">
    <citation type="submission" date="2016-11" db="EMBL/GenBank/DDBJ databases">
        <authorList>
            <person name="Varghese N."/>
            <person name="Submissions S."/>
        </authorList>
    </citation>
    <scope>NUCLEOTIDE SEQUENCE</scope>
    <source>
        <strain evidence="8">DSM 4029</strain>
    </source>
</reference>
<dbReference type="Proteomes" id="UP000184089">
    <property type="component" value="Unassembled WGS sequence"/>
</dbReference>
<evidence type="ECO:0000256" key="2">
    <source>
        <dbReference type="ARBA" id="ARBA00023015"/>
    </source>
</evidence>
<sequence>MPVAKQDHRSLGELARRAAEGDKAAFDALYRATAEAQYFQAVALLRDEHLAMDAVQESYLALHHALPGIEKPQAVVAYLNRCAFQCCRRLLRKEEQAVPVEEETLDRLPQRASTEELGRREAALALQQELARLPEEQRLIVIRHYYQGERFADIAAEMGMSLSTVKRQLRQAKSRLRRGLGQLAVVPLGVALPRQLQKAAHTLGSRASLPPAPVRGQVSVWAVGASATLTAAAALLAAQMLAAPTLTAGVPGEASVRTAVLEAAVRGRPVDGVLVEGPGGETAWMAEPEGGRYTLPVGENGRYTLTAFAGERAVCSAAVTVGCIDREGPVPRSAALQEGRLSVTPEEDPAGLSEEDCYLCQGEARYPLRLQGERLVLEEALPSGDYLLVLTDKLGNRSETPLSLASSPVER</sequence>
<reference evidence="7 10" key="3">
    <citation type="journal article" date="2019" name="Nat. Med.">
        <title>A library of human gut bacterial isolates paired with longitudinal multiomics data enables mechanistic microbiome research.</title>
        <authorList>
            <person name="Poyet M."/>
            <person name="Groussin M."/>
            <person name="Gibbons S.M."/>
            <person name="Avila-Pacheco J."/>
            <person name="Jiang X."/>
            <person name="Kearney S.M."/>
            <person name="Perrotta A.R."/>
            <person name="Berdy B."/>
            <person name="Zhao S."/>
            <person name="Lieberman T.D."/>
            <person name="Swanson P.K."/>
            <person name="Smith M."/>
            <person name="Roesemann S."/>
            <person name="Alexander J.E."/>
            <person name="Rich S.A."/>
            <person name="Livny J."/>
            <person name="Vlamakis H."/>
            <person name="Clish C."/>
            <person name="Bullock K."/>
            <person name="Deik A."/>
            <person name="Scott J."/>
            <person name="Pierce K.A."/>
            <person name="Xavier R.J."/>
            <person name="Alm E.J."/>
        </authorList>
    </citation>
    <scope>NUCLEOTIDE SEQUENCE [LARGE SCALE GENOMIC DNA]</scope>
    <source>
        <strain evidence="7 10">BIOML-A2</strain>
    </source>
</reference>
<dbReference type="Pfam" id="PF08281">
    <property type="entry name" value="Sigma70_r4_2"/>
    <property type="match status" value="1"/>
</dbReference>
<dbReference type="EMBL" id="WWVX01000009">
    <property type="protein sequence ID" value="MZL70644.1"/>
    <property type="molecule type" value="Genomic_DNA"/>
</dbReference>
<reference evidence="9" key="1">
    <citation type="submission" date="2016-11" db="EMBL/GenBank/DDBJ databases">
        <authorList>
            <person name="Jaros S."/>
            <person name="Januszkiewicz K."/>
            <person name="Wedrychowicz H."/>
        </authorList>
    </citation>
    <scope>NUCLEOTIDE SEQUENCE [LARGE SCALE GENOMIC DNA]</scope>
    <source>
        <strain evidence="9">DSM 4029</strain>
    </source>
</reference>
<dbReference type="InterPro" id="IPR013249">
    <property type="entry name" value="RNA_pol_sigma70_r4_t2"/>
</dbReference>
<dbReference type="PANTHER" id="PTHR43133:SF8">
    <property type="entry name" value="RNA POLYMERASE SIGMA FACTOR HI_1459-RELATED"/>
    <property type="match status" value="1"/>
</dbReference>
<evidence type="ECO:0000313" key="7">
    <source>
        <dbReference type="EMBL" id="MZL70644.1"/>
    </source>
</evidence>
<gene>
    <name evidence="7" type="ORF">GT747_12880</name>
    <name evidence="8" type="ORF">SAMN05444424_1268</name>
</gene>
<accession>A0AAQ1MD48</accession>
<dbReference type="InterPro" id="IPR014284">
    <property type="entry name" value="RNA_pol_sigma-70_dom"/>
</dbReference>
<evidence type="ECO:0000313" key="10">
    <source>
        <dbReference type="Proteomes" id="UP000474718"/>
    </source>
</evidence>
<name>A0AAQ1MD48_9FIRM</name>
<evidence type="ECO:0000256" key="5">
    <source>
        <dbReference type="ARBA" id="ARBA00023163"/>
    </source>
</evidence>
<evidence type="ECO:0000256" key="1">
    <source>
        <dbReference type="ARBA" id="ARBA00010641"/>
    </source>
</evidence>
<keyword evidence="2" id="KW-0805">Transcription regulation</keyword>
<evidence type="ECO:0000313" key="9">
    <source>
        <dbReference type="Proteomes" id="UP000184089"/>
    </source>
</evidence>
<dbReference type="NCBIfam" id="TIGR02937">
    <property type="entry name" value="sigma70-ECF"/>
    <property type="match status" value="1"/>
</dbReference>
<dbReference type="InterPro" id="IPR039425">
    <property type="entry name" value="RNA_pol_sigma-70-like"/>
</dbReference>
<dbReference type="SUPFAM" id="SSF88659">
    <property type="entry name" value="Sigma3 and sigma4 domains of RNA polymerase sigma factors"/>
    <property type="match status" value="1"/>
</dbReference>
<comment type="similarity">
    <text evidence="1">Belongs to the sigma-70 factor family. ECF subfamily.</text>
</comment>
<evidence type="ECO:0000313" key="8">
    <source>
        <dbReference type="EMBL" id="SHG04657.1"/>
    </source>
</evidence>
<dbReference type="SUPFAM" id="SSF88946">
    <property type="entry name" value="Sigma2 domain of RNA polymerase sigma factors"/>
    <property type="match status" value="1"/>
</dbReference>
<dbReference type="InterPro" id="IPR036388">
    <property type="entry name" value="WH-like_DNA-bd_sf"/>
</dbReference>
<dbReference type="Proteomes" id="UP000474718">
    <property type="component" value="Unassembled WGS sequence"/>
</dbReference>
<keyword evidence="5" id="KW-0804">Transcription</keyword>
<comment type="caution">
    <text evidence="8">The sequence shown here is derived from an EMBL/GenBank/DDBJ whole genome shotgun (WGS) entry which is preliminary data.</text>
</comment>
<dbReference type="Gene3D" id="1.10.1740.10">
    <property type="match status" value="1"/>
</dbReference>
<dbReference type="InterPro" id="IPR013325">
    <property type="entry name" value="RNA_pol_sigma_r2"/>
</dbReference>
<evidence type="ECO:0000259" key="6">
    <source>
        <dbReference type="Pfam" id="PF08281"/>
    </source>
</evidence>
<dbReference type="GO" id="GO:0006352">
    <property type="term" value="P:DNA-templated transcription initiation"/>
    <property type="evidence" value="ECO:0007669"/>
    <property type="project" value="InterPro"/>
</dbReference>
<dbReference type="GO" id="GO:0016987">
    <property type="term" value="F:sigma factor activity"/>
    <property type="evidence" value="ECO:0007669"/>
    <property type="project" value="UniProtKB-KW"/>
</dbReference>
<organism evidence="8 9">
    <name type="scientific">Bittarella massiliensis</name>
    <name type="common">ex Durand et al. 2017</name>
    <dbReference type="NCBI Taxonomy" id="1720313"/>
    <lineage>
        <taxon>Bacteria</taxon>
        <taxon>Bacillati</taxon>
        <taxon>Bacillota</taxon>
        <taxon>Clostridia</taxon>
        <taxon>Eubacteriales</taxon>
        <taxon>Oscillospiraceae</taxon>
        <taxon>Bittarella (ex Durand et al. 2017)</taxon>
    </lineage>
</organism>
<keyword evidence="10" id="KW-1185">Reference proteome</keyword>